<organism evidence="1 2">
    <name type="scientific">Arthrobacter ginsengisoli</name>
    <dbReference type="NCBI Taxonomy" id="1356565"/>
    <lineage>
        <taxon>Bacteria</taxon>
        <taxon>Bacillati</taxon>
        <taxon>Actinomycetota</taxon>
        <taxon>Actinomycetes</taxon>
        <taxon>Micrococcales</taxon>
        <taxon>Micrococcaceae</taxon>
        <taxon>Arthrobacter</taxon>
    </lineage>
</organism>
<evidence type="ECO:0000313" key="1">
    <source>
        <dbReference type="EMBL" id="MDR7085146.1"/>
    </source>
</evidence>
<dbReference type="Proteomes" id="UP001252243">
    <property type="component" value="Unassembled WGS sequence"/>
</dbReference>
<accession>A0ABU1UIX3</accession>
<gene>
    <name evidence="1" type="ORF">J2X01_004468</name>
</gene>
<proteinExistence type="predicted"/>
<evidence type="ECO:0000313" key="2">
    <source>
        <dbReference type="Proteomes" id="UP001252243"/>
    </source>
</evidence>
<sequence length="44" mass="4940">MTSTTSANASSISELERLKVLHNGQKEKLTFSDAEFERRLSGLR</sequence>
<name>A0ABU1UIX3_9MICC</name>
<reference evidence="1 2" key="1">
    <citation type="submission" date="2023-07" db="EMBL/GenBank/DDBJ databases">
        <title>Sorghum-associated microbial communities from plants grown in Nebraska, USA.</title>
        <authorList>
            <person name="Schachtman D."/>
        </authorList>
    </citation>
    <scope>NUCLEOTIDE SEQUENCE [LARGE SCALE GENOMIC DNA]</scope>
    <source>
        <strain evidence="1 2">BE167</strain>
    </source>
</reference>
<protein>
    <recommendedName>
        <fullName evidence="3">SHOCT domain-containing protein</fullName>
    </recommendedName>
</protein>
<keyword evidence="2" id="KW-1185">Reference proteome</keyword>
<dbReference type="EMBL" id="JAVDVQ010000058">
    <property type="protein sequence ID" value="MDR7085146.1"/>
    <property type="molecule type" value="Genomic_DNA"/>
</dbReference>
<comment type="caution">
    <text evidence="1">The sequence shown here is derived from an EMBL/GenBank/DDBJ whole genome shotgun (WGS) entry which is preliminary data.</text>
</comment>
<feature type="non-terminal residue" evidence="1">
    <location>
        <position position="44"/>
    </location>
</feature>
<evidence type="ECO:0008006" key="3">
    <source>
        <dbReference type="Google" id="ProtNLM"/>
    </source>
</evidence>